<evidence type="ECO:0000256" key="1">
    <source>
        <dbReference type="SAM" id="SignalP"/>
    </source>
</evidence>
<dbReference type="EMBL" id="BLAD01000051">
    <property type="protein sequence ID" value="GES01591.1"/>
    <property type="molecule type" value="Genomic_DNA"/>
</dbReference>
<gene>
    <name evidence="2" type="ORF">Acor_36550</name>
</gene>
<feature type="chain" id="PRO_5024354610" description="Peptidase C39-like domain-containing protein" evidence="1">
    <location>
        <begin position="32"/>
        <end position="406"/>
    </location>
</feature>
<reference evidence="2 3" key="1">
    <citation type="submission" date="2019-10" db="EMBL/GenBank/DDBJ databases">
        <title>Whole genome shotgun sequence of Acrocarpospora corrugata NBRC 13972.</title>
        <authorList>
            <person name="Ichikawa N."/>
            <person name="Kimura A."/>
            <person name="Kitahashi Y."/>
            <person name="Komaki H."/>
            <person name="Oguchi A."/>
        </authorList>
    </citation>
    <scope>NUCLEOTIDE SEQUENCE [LARGE SCALE GENOMIC DNA]</scope>
    <source>
        <strain evidence="2 3">NBRC 13972</strain>
    </source>
</reference>
<name>A0A5M3W374_9ACTN</name>
<sequence length="406" mass="44076">MPTLHRALAATTAGLALAIAALTAQPSPAAAAGPCPDGKVWRQARAAGDHTCVVPSAVGRRMTPLDPARHGFKFDNQFQTQVIAEVRFGGLCGGWSYAALDHFYNNRPIPTQDTLPASGSALHRYIFDRQVESIAATLDKWTELTVNPFGWRTAEFFNWGLQGFTGGRLQELRESIDAGRPVPLGLFKPTGNLLGPHHQAIAIGYDLGGYAGDFGPRQTDLKIYVLDPNFPGKISTLVPNPATLTYSYLEHPEKVWRTYFVDTRYRPRNPPAFPNPPAAPAPTTVNELILDLATGADDLRGGTDNVNATIHIGGQPPVSVPNLNRGARWIGWHTQTVRIPLPRPALATQLSGLVLSTTFGGGLGGDNWNLDLLRVRSPQGRIFFERSGSPLVRFTGDNRPFTAPLR</sequence>
<dbReference type="AlphaFoldDB" id="A0A5M3W374"/>
<organism evidence="2 3">
    <name type="scientific">Acrocarpospora corrugata</name>
    <dbReference type="NCBI Taxonomy" id="35763"/>
    <lineage>
        <taxon>Bacteria</taxon>
        <taxon>Bacillati</taxon>
        <taxon>Actinomycetota</taxon>
        <taxon>Actinomycetes</taxon>
        <taxon>Streptosporangiales</taxon>
        <taxon>Streptosporangiaceae</taxon>
        <taxon>Acrocarpospora</taxon>
    </lineage>
</organism>
<dbReference type="Proteomes" id="UP000334990">
    <property type="component" value="Unassembled WGS sequence"/>
</dbReference>
<comment type="caution">
    <text evidence="2">The sequence shown here is derived from an EMBL/GenBank/DDBJ whole genome shotgun (WGS) entry which is preliminary data.</text>
</comment>
<proteinExistence type="predicted"/>
<evidence type="ECO:0000313" key="2">
    <source>
        <dbReference type="EMBL" id="GES01591.1"/>
    </source>
</evidence>
<keyword evidence="3" id="KW-1185">Reference proteome</keyword>
<feature type="signal peptide" evidence="1">
    <location>
        <begin position="1"/>
        <end position="31"/>
    </location>
</feature>
<protein>
    <recommendedName>
        <fullName evidence="4">Peptidase C39-like domain-containing protein</fullName>
    </recommendedName>
</protein>
<accession>A0A5M3W374</accession>
<keyword evidence="1" id="KW-0732">Signal</keyword>
<dbReference type="RefSeq" id="WP_170316983.1">
    <property type="nucleotide sequence ID" value="NZ_BAAABN010000042.1"/>
</dbReference>
<evidence type="ECO:0000313" key="3">
    <source>
        <dbReference type="Proteomes" id="UP000334990"/>
    </source>
</evidence>
<evidence type="ECO:0008006" key="4">
    <source>
        <dbReference type="Google" id="ProtNLM"/>
    </source>
</evidence>